<feature type="active site" description="Nucleophile" evidence="1">
    <location>
        <position position="78"/>
    </location>
</feature>
<dbReference type="Gene3D" id="3.60.20.30">
    <property type="entry name" value="(Glycosyl)asparaginase"/>
    <property type="match status" value="1"/>
</dbReference>
<keyword evidence="4" id="KW-1185">Reference proteome</keyword>
<dbReference type="EMBL" id="MCGO01000030">
    <property type="protein sequence ID" value="ORY41921.1"/>
    <property type="molecule type" value="Genomic_DNA"/>
</dbReference>
<dbReference type="Proteomes" id="UP000193642">
    <property type="component" value="Unassembled WGS sequence"/>
</dbReference>
<keyword evidence="3" id="KW-0378">Hydrolase</keyword>
<dbReference type="PANTHER" id="PTHR10188">
    <property type="entry name" value="L-ASPARAGINASE"/>
    <property type="match status" value="1"/>
</dbReference>
<sequence>MRRLRRCCWSGWTGEADGCCWGWSSEGFGGVDEDKCHDSELVSEEALARWKRVLEMLEKERDGLLDGEVETGDEFEDTVGAVAVDCCGNIVAGVSSGGILFKTPGRVGEAALFGCGVWAQNVVDQRLHMHRPTALAKPEARGIQIGAGCSLTGTGEQIIRTLLSREVAITLLETSINSPESQTSIAKDMLQVEKEIERVIVSKFLDHPY</sequence>
<dbReference type="SUPFAM" id="SSF56235">
    <property type="entry name" value="N-terminal nucleophile aminohydrolases (Ntn hydrolases)"/>
    <property type="match status" value="1"/>
</dbReference>
<dbReference type="GO" id="GO:0005737">
    <property type="term" value="C:cytoplasm"/>
    <property type="evidence" value="ECO:0007669"/>
    <property type="project" value="TreeGrafter"/>
</dbReference>
<gene>
    <name evidence="3" type="ORF">BCR33DRAFT_328241</name>
</gene>
<dbReference type="GO" id="GO:0051604">
    <property type="term" value="P:protein maturation"/>
    <property type="evidence" value="ECO:0007669"/>
    <property type="project" value="TreeGrafter"/>
</dbReference>
<protein>
    <submittedName>
        <fullName evidence="3">N-terminal nucleophile aminohydrolase</fullName>
    </submittedName>
</protein>
<dbReference type="InterPro" id="IPR000246">
    <property type="entry name" value="Peptidase_T2"/>
</dbReference>
<evidence type="ECO:0000313" key="3">
    <source>
        <dbReference type="EMBL" id="ORY41921.1"/>
    </source>
</evidence>
<comment type="caution">
    <text evidence="3">The sequence shown here is derived from an EMBL/GenBank/DDBJ whole genome shotgun (WGS) entry which is preliminary data.</text>
</comment>
<name>A0A1Y2C4H8_9FUNG</name>
<dbReference type="InterPro" id="IPR029055">
    <property type="entry name" value="Ntn_hydrolases_N"/>
</dbReference>
<dbReference type="OrthoDB" id="2262349at2759"/>
<dbReference type="STRING" id="329046.A0A1Y2C4H8"/>
<evidence type="ECO:0000256" key="1">
    <source>
        <dbReference type="PIRSR" id="PIRSR600246-1"/>
    </source>
</evidence>
<dbReference type="GO" id="GO:0004298">
    <property type="term" value="F:threonine-type endopeptidase activity"/>
    <property type="evidence" value="ECO:0007669"/>
    <property type="project" value="TreeGrafter"/>
</dbReference>
<feature type="site" description="Cleavage; by autolysis" evidence="2">
    <location>
        <begin position="77"/>
        <end position="78"/>
    </location>
</feature>
<evidence type="ECO:0000256" key="2">
    <source>
        <dbReference type="PIRSR" id="PIRSR600246-3"/>
    </source>
</evidence>
<evidence type="ECO:0000313" key="4">
    <source>
        <dbReference type="Proteomes" id="UP000193642"/>
    </source>
</evidence>
<reference evidence="3 4" key="1">
    <citation type="submission" date="2016-07" db="EMBL/GenBank/DDBJ databases">
        <title>Pervasive Adenine N6-methylation of Active Genes in Fungi.</title>
        <authorList>
            <consortium name="DOE Joint Genome Institute"/>
            <person name="Mondo S.J."/>
            <person name="Dannebaum R.O."/>
            <person name="Kuo R.C."/>
            <person name="Labutti K."/>
            <person name="Haridas S."/>
            <person name="Kuo A."/>
            <person name="Salamov A."/>
            <person name="Ahrendt S.R."/>
            <person name="Lipzen A."/>
            <person name="Sullivan W."/>
            <person name="Andreopoulos W.B."/>
            <person name="Clum A."/>
            <person name="Lindquist E."/>
            <person name="Daum C."/>
            <person name="Ramamoorthy G.K."/>
            <person name="Gryganskyi A."/>
            <person name="Culley D."/>
            <person name="Magnuson J.K."/>
            <person name="James T.Y."/>
            <person name="O'Malley M.A."/>
            <person name="Stajich J.E."/>
            <person name="Spatafora J.W."/>
            <person name="Visel A."/>
            <person name="Grigoriev I.V."/>
        </authorList>
    </citation>
    <scope>NUCLEOTIDE SEQUENCE [LARGE SCALE GENOMIC DNA]</scope>
    <source>
        <strain evidence="3 4">JEL800</strain>
    </source>
</reference>
<organism evidence="3 4">
    <name type="scientific">Rhizoclosmatium globosum</name>
    <dbReference type="NCBI Taxonomy" id="329046"/>
    <lineage>
        <taxon>Eukaryota</taxon>
        <taxon>Fungi</taxon>
        <taxon>Fungi incertae sedis</taxon>
        <taxon>Chytridiomycota</taxon>
        <taxon>Chytridiomycota incertae sedis</taxon>
        <taxon>Chytridiomycetes</taxon>
        <taxon>Chytridiales</taxon>
        <taxon>Chytriomycetaceae</taxon>
        <taxon>Rhizoclosmatium</taxon>
    </lineage>
</organism>
<dbReference type="PANTHER" id="PTHR10188:SF8">
    <property type="entry name" value="THREONINE ASPARTASE 1"/>
    <property type="match status" value="1"/>
</dbReference>
<accession>A0A1Y2C4H8</accession>
<dbReference type="Pfam" id="PF01112">
    <property type="entry name" value="Asparaginase_2"/>
    <property type="match status" value="1"/>
</dbReference>
<dbReference type="AlphaFoldDB" id="A0A1Y2C4H8"/>
<proteinExistence type="predicted"/>